<accession>A0A2P2QDI5</accession>
<name>A0A2P2QDI5_RHIMU</name>
<protein>
    <submittedName>
        <fullName evidence="1">Uncharacterized protein</fullName>
    </submittedName>
</protein>
<dbReference type="AlphaFoldDB" id="A0A2P2QDI5"/>
<proteinExistence type="predicted"/>
<evidence type="ECO:0000313" key="1">
    <source>
        <dbReference type="EMBL" id="MBX65051.1"/>
    </source>
</evidence>
<dbReference type="EMBL" id="GGEC01084567">
    <property type="protein sequence ID" value="MBX65051.1"/>
    <property type="molecule type" value="Transcribed_RNA"/>
</dbReference>
<sequence length="44" mass="5015">MRCVMRDVHVLGAVSNLWYASIKCLRFKYSSWVSPGSINRVGLN</sequence>
<reference evidence="1" key="1">
    <citation type="submission" date="2018-02" db="EMBL/GenBank/DDBJ databases">
        <title>Rhizophora mucronata_Transcriptome.</title>
        <authorList>
            <person name="Meera S.P."/>
            <person name="Sreeshan A."/>
            <person name="Augustine A."/>
        </authorList>
    </citation>
    <scope>NUCLEOTIDE SEQUENCE</scope>
    <source>
        <tissue evidence="1">Leaf</tissue>
    </source>
</reference>
<organism evidence="1">
    <name type="scientific">Rhizophora mucronata</name>
    <name type="common">Asiatic mangrove</name>
    <dbReference type="NCBI Taxonomy" id="61149"/>
    <lineage>
        <taxon>Eukaryota</taxon>
        <taxon>Viridiplantae</taxon>
        <taxon>Streptophyta</taxon>
        <taxon>Embryophyta</taxon>
        <taxon>Tracheophyta</taxon>
        <taxon>Spermatophyta</taxon>
        <taxon>Magnoliopsida</taxon>
        <taxon>eudicotyledons</taxon>
        <taxon>Gunneridae</taxon>
        <taxon>Pentapetalae</taxon>
        <taxon>rosids</taxon>
        <taxon>fabids</taxon>
        <taxon>Malpighiales</taxon>
        <taxon>Rhizophoraceae</taxon>
        <taxon>Rhizophora</taxon>
    </lineage>
</organism>